<dbReference type="InterPro" id="IPR035901">
    <property type="entry name" value="GIY-YIG_endonuc_sf"/>
</dbReference>
<gene>
    <name evidence="3" type="ORF">FHS12_002880</name>
</gene>
<dbReference type="CDD" id="cd10456">
    <property type="entry name" value="GIY-YIG_UPF0213"/>
    <property type="match status" value="1"/>
</dbReference>
<keyword evidence="3" id="KW-0255">Endonuclease</keyword>
<protein>
    <submittedName>
        <fullName evidence="3">Putative endonuclease</fullName>
    </submittedName>
</protein>
<dbReference type="Pfam" id="PF01541">
    <property type="entry name" value="GIY-YIG"/>
    <property type="match status" value="1"/>
</dbReference>
<organism evidence="3 4">
    <name type="scientific">Nocardioides albus</name>
    <dbReference type="NCBI Taxonomy" id="1841"/>
    <lineage>
        <taxon>Bacteria</taxon>
        <taxon>Bacillati</taxon>
        <taxon>Actinomycetota</taxon>
        <taxon>Actinomycetes</taxon>
        <taxon>Propionibacteriales</taxon>
        <taxon>Nocardioidaceae</taxon>
        <taxon>Nocardioides</taxon>
    </lineage>
</organism>
<comment type="caution">
    <text evidence="3">The sequence shown here is derived from an EMBL/GenBank/DDBJ whole genome shotgun (WGS) entry which is preliminary data.</text>
</comment>
<dbReference type="SUPFAM" id="SSF82771">
    <property type="entry name" value="GIY-YIG endonuclease"/>
    <property type="match status" value="1"/>
</dbReference>
<keyword evidence="3" id="KW-0540">Nuclease</keyword>
<evidence type="ECO:0000256" key="1">
    <source>
        <dbReference type="ARBA" id="ARBA00007435"/>
    </source>
</evidence>
<dbReference type="PANTHER" id="PTHR34477:SF1">
    <property type="entry name" value="UPF0213 PROTEIN YHBQ"/>
    <property type="match status" value="1"/>
</dbReference>
<name>A0A7W5A5H4_9ACTN</name>
<keyword evidence="4" id="KW-1185">Reference proteome</keyword>
<dbReference type="RefSeq" id="WP_183546137.1">
    <property type="nucleotide sequence ID" value="NZ_BMQT01000009.1"/>
</dbReference>
<evidence type="ECO:0000313" key="3">
    <source>
        <dbReference type="EMBL" id="MBB3089931.1"/>
    </source>
</evidence>
<accession>A0A7W5A5H4</accession>
<dbReference type="InterPro" id="IPR000305">
    <property type="entry name" value="GIY-YIG_endonuc"/>
</dbReference>
<dbReference type="Gene3D" id="3.40.1440.10">
    <property type="entry name" value="GIY-YIG endonuclease"/>
    <property type="match status" value="1"/>
</dbReference>
<dbReference type="GO" id="GO:0004519">
    <property type="term" value="F:endonuclease activity"/>
    <property type="evidence" value="ECO:0007669"/>
    <property type="project" value="UniProtKB-KW"/>
</dbReference>
<keyword evidence="3" id="KW-0378">Hydrolase</keyword>
<evidence type="ECO:0000259" key="2">
    <source>
        <dbReference type="PROSITE" id="PS50164"/>
    </source>
</evidence>
<dbReference type="Proteomes" id="UP000577707">
    <property type="component" value="Unassembled WGS sequence"/>
</dbReference>
<dbReference type="AlphaFoldDB" id="A0A7W5A5H4"/>
<evidence type="ECO:0000313" key="4">
    <source>
        <dbReference type="Proteomes" id="UP000577707"/>
    </source>
</evidence>
<reference evidence="3 4" key="1">
    <citation type="submission" date="2020-08" db="EMBL/GenBank/DDBJ databases">
        <title>Genomic Encyclopedia of Type Strains, Phase III (KMG-III): the genomes of soil and plant-associated and newly described type strains.</title>
        <authorList>
            <person name="Whitman W."/>
        </authorList>
    </citation>
    <scope>NUCLEOTIDE SEQUENCE [LARGE SCALE GENOMIC DNA]</scope>
    <source>
        <strain evidence="3 4">CECT 3302</strain>
    </source>
</reference>
<sequence length="96" mass="11187">MPYMYILRCRDHMLYVGSTFDLEKRIAEHNAGIGAEFTARRIPVTLAYAEEHQTIVGAYEREKQVQGWSRAKREALIAGDLDRLHDLARRRDKRSP</sequence>
<feature type="domain" description="GIY-YIG" evidence="2">
    <location>
        <begin position="1"/>
        <end position="75"/>
    </location>
</feature>
<dbReference type="InterPro" id="IPR050190">
    <property type="entry name" value="UPF0213_domain"/>
</dbReference>
<proteinExistence type="inferred from homology"/>
<comment type="similarity">
    <text evidence="1">Belongs to the UPF0213 family.</text>
</comment>
<dbReference type="PANTHER" id="PTHR34477">
    <property type="entry name" value="UPF0213 PROTEIN YHBQ"/>
    <property type="match status" value="1"/>
</dbReference>
<dbReference type="PROSITE" id="PS50164">
    <property type="entry name" value="GIY_YIG"/>
    <property type="match status" value="1"/>
</dbReference>
<dbReference type="EMBL" id="JACHXG010000005">
    <property type="protein sequence ID" value="MBB3089931.1"/>
    <property type="molecule type" value="Genomic_DNA"/>
</dbReference>